<name>A0A7D9CWG3_DEKBR</name>
<dbReference type="Proteomes" id="UP000568158">
    <property type="component" value="Unassembled WGS sequence"/>
</dbReference>
<evidence type="ECO:0000313" key="3">
    <source>
        <dbReference type="Proteomes" id="UP000478008"/>
    </source>
</evidence>
<evidence type="ECO:0000313" key="2">
    <source>
        <dbReference type="EMBL" id="VUG17437.1"/>
    </source>
</evidence>
<reference evidence="1 4" key="2">
    <citation type="journal article" date="2020" name="Appl. Microbiol. Biotechnol.">
        <title>Targeted gene deletion in Brettanomyces bruxellensis with an expression-free CRISPR-Cas9 system.</title>
        <authorList>
            <person name="Varela C."/>
            <person name="Bartel C."/>
            <person name="Onetto C."/>
            <person name="Borneman A."/>
        </authorList>
    </citation>
    <scope>NUCLEOTIDE SEQUENCE [LARGE SCALE GENOMIC DNA]</scope>
    <source>
        <strain evidence="1 4">AWRI1613</strain>
    </source>
</reference>
<dbReference type="AlphaFoldDB" id="A0A7D9CWG3"/>
<reference evidence="2 3" key="1">
    <citation type="submission" date="2019-07" db="EMBL/GenBank/DDBJ databases">
        <authorList>
            <person name="Friedrich A."/>
            <person name="Schacherer J."/>
        </authorList>
    </citation>
    <scope>NUCLEOTIDE SEQUENCE [LARGE SCALE GENOMIC DNA]</scope>
</reference>
<evidence type="ECO:0000313" key="1">
    <source>
        <dbReference type="EMBL" id="KAF6014558.1"/>
    </source>
</evidence>
<dbReference type="EMBL" id="JABCYN010000014">
    <property type="protein sequence ID" value="KAF6014558.1"/>
    <property type="molecule type" value="Genomic_DNA"/>
</dbReference>
<evidence type="ECO:0000313" key="4">
    <source>
        <dbReference type="Proteomes" id="UP000568158"/>
    </source>
</evidence>
<sequence>MSAISFPEVDIPNSQKSDIIAGHRTLVYLIRLLKGTSYSVFMIYLTSIFVLRPLLSLKYERRQEFLQFAFERIKKLYSKVSKNVKHIPAVEENYNGRVYKDESVGTGDFLVKDYSFIPGNWGSSKCYSGSEQQLSLDEDDLTSRCLNSTDKLFNSMTNMKRTLEYLKVHEYKKKNTYYSGSSFRNKDDSSEMQPLLFQLKQLDNYMGMVNADHPRDYFFRRSPLQNLYADQAGAQRKDGNYLDSIHKGITECQNLIEQVRMVKPGKLSQ</sequence>
<dbReference type="EMBL" id="CABFWN010000002">
    <property type="protein sequence ID" value="VUG17437.1"/>
    <property type="molecule type" value="Genomic_DNA"/>
</dbReference>
<organism evidence="2 3">
    <name type="scientific">Dekkera bruxellensis</name>
    <name type="common">Brettanomyces custersii</name>
    <dbReference type="NCBI Taxonomy" id="5007"/>
    <lineage>
        <taxon>Eukaryota</taxon>
        <taxon>Fungi</taxon>
        <taxon>Dikarya</taxon>
        <taxon>Ascomycota</taxon>
        <taxon>Saccharomycotina</taxon>
        <taxon>Pichiomycetes</taxon>
        <taxon>Pichiales</taxon>
        <taxon>Pichiaceae</taxon>
        <taxon>Brettanomyces</taxon>
    </lineage>
</organism>
<keyword evidence="3" id="KW-1185">Reference proteome</keyword>
<accession>A0A7D9CWG3</accession>
<proteinExistence type="predicted"/>
<gene>
    <name evidence="2" type="ORF">DEBR0S2_07162G</name>
    <name evidence="1" type="ORF">HII12_001383</name>
</gene>
<protein>
    <submittedName>
        <fullName evidence="2">DEBR0S2_07162g1_1</fullName>
    </submittedName>
</protein>
<dbReference type="Proteomes" id="UP000478008">
    <property type="component" value="Unassembled WGS sequence"/>
</dbReference>